<feature type="region of interest" description="Disordered" evidence="1">
    <location>
        <begin position="375"/>
        <end position="422"/>
    </location>
</feature>
<evidence type="ECO:0000256" key="1">
    <source>
        <dbReference type="SAM" id="MobiDB-lite"/>
    </source>
</evidence>
<dbReference type="Pfam" id="PF12013">
    <property type="entry name" value="OrsD"/>
    <property type="match status" value="1"/>
</dbReference>
<reference evidence="2" key="2">
    <citation type="journal article" date="2023" name="IMA Fungus">
        <title>Comparative genomic study of the Penicillium genus elucidates a diverse pangenome and 15 lateral gene transfer events.</title>
        <authorList>
            <person name="Petersen C."/>
            <person name="Sorensen T."/>
            <person name="Nielsen M.R."/>
            <person name="Sondergaard T.E."/>
            <person name="Sorensen J.L."/>
            <person name="Fitzpatrick D.A."/>
            <person name="Frisvad J.C."/>
            <person name="Nielsen K.L."/>
        </authorList>
    </citation>
    <scope>NUCLEOTIDE SEQUENCE</scope>
    <source>
        <strain evidence="2">IBT 30761</strain>
    </source>
</reference>
<keyword evidence="3" id="KW-1185">Reference proteome</keyword>
<organism evidence="2 3">
    <name type="scientific">Penicillium argentinense</name>
    <dbReference type="NCBI Taxonomy" id="1131581"/>
    <lineage>
        <taxon>Eukaryota</taxon>
        <taxon>Fungi</taxon>
        <taxon>Dikarya</taxon>
        <taxon>Ascomycota</taxon>
        <taxon>Pezizomycotina</taxon>
        <taxon>Eurotiomycetes</taxon>
        <taxon>Eurotiomycetidae</taxon>
        <taxon>Eurotiales</taxon>
        <taxon>Aspergillaceae</taxon>
        <taxon>Penicillium</taxon>
    </lineage>
</organism>
<proteinExistence type="predicted"/>
<dbReference type="OrthoDB" id="4354629at2759"/>
<evidence type="ECO:0000313" key="3">
    <source>
        <dbReference type="Proteomes" id="UP001149074"/>
    </source>
</evidence>
<comment type="caution">
    <text evidence="2">The sequence shown here is derived from an EMBL/GenBank/DDBJ whole genome shotgun (WGS) entry which is preliminary data.</text>
</comment>
<name>A0A9W9JXG4_9EURO</name>
<protein>
    <submittedName>
        <fullName evidence="2">Uncharacterized protein</fullName>
    </submittedName>
</protein>
<sequence length="1828" mass="209792">MGRRGPTTTYKTRAARNAARRLRYQQQKRAQLLFQETSVPARPRTQPVIQPREPRQDADSPPQSGPAPEPAADPDTLDSGPIPEPHLTPDGLLPLSNDNDFLLDDPSGFDSDGGNALQQAEATIKYNLSAEAIPDDDEPTEGPISAAEPTEGPISAADYEPLLFGIPDISADSGTDDLSDSAHGSGDSDNGYSQSDQLSTGTENLDSLGQSMEPLVNQERSSIPTIRLADLQKWHCPQVLGGPQLPDVETTWTKNWSATDRRQLFCGIGNDQETPPVVFITDEEKELLPPSTKKKERSTYQRQSARATDRAQQFDEYYYVPHTRADTYEPLSTYFPPGEISIATEVEQLLPPLSPGLDPWELSALDTALTEEGLLGESMPDQGNETITHSPERTQSETNRASPIPETENSPILETNDTIPETNESPIQATEVSVESAPTPLEVVITNSPDSIADLAGVLTDQLQQHHGCCRQCHEQREREHDAKHSEHPGVGEYMDRAQAEGEFPDVLSVPTMARREDDLVGQTPAERKREIYTGVPPASSTSDAHPVHVCLAADHETQCPSGVTLDIDSVVGFASSLAVAKLGVRWNPTQMALTDLRSGLHLDPLLVHYSGSDGRMHHVRRPVHMIPHYTFGRLVGFEDISIYFLFPRLFREEQQSSRLRDEDFRIWMDQCLLPAIYQHYEGSLVQHYPSSFDHSRLNATARGLETRSQRVDPAARQQLLFYFLPPEALSLVWATIQETIEREGLQQFKDLTILVQGKNLKTLTKAHTWEGMTQLFTRHWDIAIDGCYLSDNSYVDIGKETCPDGFSRVGGDGLLASRRRTGQGPRSHSPLPQTLLWRRCCLDSYAEWIGQQHSPESPRPRQQFYPISLLHDSGSLTLETRRTSPQRKGGLLYTQMYSSVKEVFAAGDVYPFTNPSIETLALDPQLRKTWQYVGGGLSHDPVALIRAYLNMKQRCYAALQGSYLKVFGLREEHRVSFPLFHAIDQQFRERNLQQSRLPEAPSELQPFYSLPTSTLLSWFYWNINKFCVGFESVYSINDRHFVTWEHTRIMMMFLRCLQFSYAGGLLQRVSGCWRDVWYRPDARRPDGLRRCEGLGFQRNLHDYGYAWFLDKVNWDTMTFRQPSAQHMMFNSPSMQAAFHARYSQIRDVRLDFLRVHQAHRWMEEFSSTPPCLELVEDFLRQFALCVFRKDVFLQIKRLLHPDHVDRALAGEVPLSHDSITRVVIDGARPLRLMDQRRIAVKHVDTIFAWLWEWKDGRYDRKGWKDKPYRMVFQQSFEAINQIRGKDRAREWKMALKTSFIQSHWFLPYPHSNGFMRKAKDTGQELWWSNFNHHLFEHYRQWYGSEITQKRFFPAEYIKHHPTNSWGRALGEDRYMQGAMEPEMDLVRIPEGEFYAKLLQIADRFSQNPNDVRWRQKAPPAVFRFKRLIGDEAKIMVHRKRKDSLIHNALKERGLPPTSLHTYWSPPHLLNASTLPAAMMEHFRYLPEYQVLVCIPCGHAVPPAYLDTHLKGHRKEWLGLDSTMAISVLKKQLQEFTLADPSQQQIQIPSPSSLALPGLPVEEGIGCTQCQFVTRSEGWMQKHVRTHQLTPRRQGRPRKTKPTIALTQPQAGSDLWEKVYCQRFFPSGPKSRFFRVAPLLEPTTADLVDPIRAQIYEQIRQCEQKEKEYNQVITTDRDYSEYSPWLEKTRWRDYIHGYTFTELTALAYMPDPVREPILQLWIRSLDTVVDQALESVTNHRINVFDQARINSFVDDAYRRPSHRPVFFHLKPSTDQRYRRIWKRLLCFVYRVAQPSQPIRLSHILTADQKDLIQRMVEASQQMPSETLR</sequence>
<reference evidence="2" key="1">
    <citation type="submission" date="2022-11" db="EMBL/GenBank/DDBJ databases">
        <authorList>
            <person name="Petersen C."/>
        </authorList>
    </citation>
    <scope>NUCLEOTIDE SEQUENCE</scope>
    <source>
        <strain evidence="2">IBT 30761</strain>
    </source>
</reference>
<feature type="compositionally biased region" description="Polar residues" evidence="1">
    <location>
        <begin position="187"/>
        <end position="208"/>
    </location>
</feature>
<accession>A0A9W9JXG4</accession>
<dbReference type="RefSeq" id="XP_056469639.1">
    <property type="nucleotide sequence ID" value="XM_056622223.1"/>
</dbReference>
<feature type="region of interest" description="Disordered" evidence="1">
    <location>
        <begin position="32"/>
        <end position="153"/>
    </location>
</feature>
<dbReference type="Proteomes" id="UP001149074">
    <property type="component" value="Unassembled WGS sequence"/>
</dbReference>
<dbReference type="EMBL" id="JAPQKI010000010">
    <property type="protein sequence ID" value="KAJ5084961.1"/>
    <property type="molecule type" value="Genomic_DNA"/>
</dbReference>
<dbReference type="GeneID" id="81361202"/>
<dbReference type="InterPro" id="IPR022698">
    <property type="entry name" value="OrsD"/>
</dbReference>
<gene>
    <name evidence="2" type="ORF">N7532_009732</name>
</gene>
<feature type="region of interest" description="Disordered" evidence="1">
    <location>
        <begin position="166"/>
        <end position="208"/>
    </location>
</feature>
<feature type="compositionally biased region" description="Polar residues" evidence="1">
    <location>
        <begin position="396"/>
        <end position="422"/>
    </location>
</feature>
<evidence type="ECO:0000313" key="2">
    <source>
        <dbReference type="EMBL" id="KAJ5084961.1"/>
    </source>
</evidence>